<organism evidence="1 2">
    <name type="scientific">Pseudothauera lacus</name>
    <dbReference type="NCBI Taxonomy" id="2136175"/>
    <lineage>
        <taxon>Bacteria</taxon>
        <taxon>Pseudomonadati</taxon>
        <taxon>Pseudomonadota</taxon>
        <taxon>Betaproteobacteria</taxon>
        <taxon>Rhodocyclales</taxon>
        <taxon>Zoogloeaceae</taxon>
        <taxon>Pseudothauera</taxon>
    </lineage>
</organism>
<dbReference type="Proteomes" id="UP000241193">
    <property type="component" value="Unassembled WGS sequence"/>
</dbReference>
<evidence type="ECO:0000313" key="1">
    <source>
        <dbReference type="EMBL" id="PTD97763.1"/>
    </source>
</evidence>
<evidence type="ECO:0000313" key="2">
    <source>
        <dbReference type="Proteomes" id="UP000241193"/>
    </source>
</evidence>
<reference evidence="1 2" key="2">
    <citation type="submission" date="2018-04" db="EMBL/GenBank/DDBJ databases">
        <title>Thauera lacus sp. nov., isolated from an saline lake in Inner Mongolia, China.</title>
        <authorList>
            <person name="Liang Q.-Y."/>
        </authorList>
    </citation>
    <scope>NUCLEOTIDE SEQUENCE [LARGE SCALE GENOMIC DNA]</scope>
    <source>
        <strain evidence="1 2">D20</strain>
    </source>
</reference>
<sequence>MHASDTRTILNLVSSAVQHLHHFVESGCPRAESQARLALDHLECYCTDPTVDASRNALEGLLDTAQAR</sequence>
<name>A0A2T4IJ17_9RHOO</name>
<reference evidence="1 2" key="1">
    <citation type="submission" date="2018-03" db="EMBL/GenBank/DDBJ databases">
        <authorList>
            <person name="Keele B.F."/>
        </authorList>
    </citation>
    <scope>NUCLEOTIDE SEQUENCE [LARGE SCALE GENOMIC DNA]</scope>
    <source>
        <strain evidence="1 2">D20</strain>
    </source>
</reference>
<dbReference type="OrthoDB" id="8527797at2"/>
<accession>A0A2T4IJ17</accession>
<gene>
    <name evidence="1" type="ORF">C8261_03560</name>
</gene>
<proteinExistence type="predicted"/>
<protein>
    <submittedName>
        <fullName evidence="1">Uncharacterized protein</fullName>
    </submittedName>
</protein>
<dbReference type="RefSeq" id="WP_107492283.1">
    <property type="nucleotide sequence ID" value="NZ_PZKC01000002.1"/>
</dbReference>
<dbReference type="EMBL" id="PZKC01000002">
    <property type="protein sequence ID" value="PTD97763.1"/>
    <property type="molecule type" value="Genomic_DNA"/>
</dbReference>
<dbReference type="AlphaFoldDB" id="A0A2T4IJ17"/>
<keyword evidence="2" id="KW-1185">Reference proteome</keyword>
<comment type="caution">
    <text evidence="1">The sequence shown here is derived from an EMBL/GenBank/DDBJ whole genome shotgun (WGS) entry which is preliminary data.</text>
</comment>